<sequence length="662" mass="75322">MIHTGSAEASSSTFMDESSSELLPSDCLLSEFFVKTNNTFIAFNQLFQAREAMLLFAINFPSGDCSFKKIENSISLKDIEAASSAYLAEANALTAILQKARLSSSDNKELFRLERLRAALQLYHVTFGMACPEFFTESYLNWLNSNYTTPGRKEANVILMSPNPFEEPIFGAYLMKCAVRGILPATRAMLSYFPPSPLMLAVQNLFETMPRYTALSKANFSQLWSNWKTSCQKAAREHLNRTVVTKNTALLHDLIRIMSGQCKAGESIFDLLCYYCDSWQEMLGALLLFHFPTMVPHRVGSLVECILNSRFYKDWFSDKYSDRFQACLLTSQLYGALKYAHSIDAWLGVHLSDLIQKREIVEKFHLFPACESASVFREKAIVDYVTSNGFMNSSNSFYIGASYLSECPTSGKDLLCKVIFLYTISFSQLLPNVSFKDLPARDRALALCQDLFLFEPLDKICKAAALYHIETHEFPIAVKYLSKMSNIPYFLLFQLTISALDAFFSNKYDLQGLQVSIQCFGVTSLNFLTRYIDFQSQYQRKRLDKATEKLKDFILDRETPRFMIVILLLDALPFLEEYTECFDLKTISDMIKIHEKLDTGVFPFSSYKACLNAHQATSTSHIRGQDASRGAYVTGAPSEEFYRKIISEALQRAYYKFNLSAN</sequence>
<evidence type="ECO:0000313" key="2">
    <source>
        <dbReference type="Proteomes" id="UP001165960"/>
    </source>
</evidence>
<keyword evidence="2" id="KW-1185">Reference proteome</keyword>
<name>A0ACC2S028_9FUNG</name>
<gene>
    <name evidence="1" type="primary">NUP85_1</name>
    <name evidence="1" type="ORF">DSO57_1001629</name>
</gene>
<comment type="caution">
    <text evidence="1">The sequence shown here is derived from an EMBL/GenBank/DDBJ whole genome shotgun (WGS) entry which is preliminary data.</text>
</comment>
<reference evidence="1" key="1">
    <citation type="submission" date="2022-04" db="EMBL/GenBank/DDBJ databases">
        <title>Genome of the entomopathogenic fungus Entomophthora muscae.</title>
        <authorList>
            <person name="Elya C."/>
            <person name="Lovett B.R."/>
            <person name="Lee E."/>
            <person name="Macias A.M."/>
            <person name="Hajek A.E."/>
            <person name="De Bivort B.L."/>
            <person name="Kasson M.T."/>
            <person name="De Fine Licht H.H."/>
            <person name="Stajich J.E."/>
        </authorList>
    </citation>
    <scope>NUCLEOTIDE SEQUENCE</scope>
    <source>
        <strain evidence="1">Berkeley</strain>
    </source>
</reference>
<organism evidence="1 2">
    <name type="scientific">Entomophthora muscae</name>
    <dbReference type="NCBI Taxonomy" id="34485"/>
    <lineage>
        <taxon>Eukaryota</taxon>
        <taxon>Fungi</taxon>
        <taxon>Fungi incertae sedis</taxon>
        <taxon>Zoopagomycota</taxon>
        <taxon>Entomophthoromycotina</taxon>
        <taxon>Entomophthoromycetes</taxon>
        <taxon>Entomophthorales</taxon>
        <taxon>Entomophthoraceae</taxon>
        <taxon>Entomophthora</taxon>
    </lineage>
</organism>
<evidence type="ECO:0000313" key="1">
    <source>
        <dbReference type="EMBL" id="KAJ9055646.1"/>
    </source>
</evidence>
<dbReference type="Proteomes" id="UP001165960">
    <property type="component" value="Unassembled WGS sequence"/>
</dbReference>
<accession>A0ACC2S028</accession>
<proteinExistence type="predicted"/>
<protein>
    <submittedName>
        <fullName evidence="1">Nucleoporin nup85</fullName>
    </submittedName>
</protein>
<dbReference type="EMBL" id="QTSX02006393">
    <property type="protein sequence ID" value="KAJ9055646.1"/>
    <property type="molecule type" value="Genomic_DNA"/>
</dbReference>